<dbReference type="STRING" id="407036.SAMN05216243_2990"/>
<keyword evidence="2" id="KW-1185">Reference proteome</keyword>
<reference evidence="1 2" key="1">
    <citation type="submission" date="2016-10" db="EMBL/GenBank/DDBJ databases">
        <authorList>
            <person name="de Groot N.N."/>
        </authorList>
    </citation>
    <scope>NUCLEOTIDE SEQUENCE [LARGE SCALE GENOMIC DNA]</scope>
    <source>
        <strain evidence="1 2">CGMCC 1.6502</strain>
    </source>
</reference>
<organism evidence="1 2">
    <name type="scientific">Sediminibacillus albus</name>
    <dbReference type="NCBI Taxonomy" id="407036"/>
    <lineage>
        <taxon>Bacteria</taxon>
        <taxon>Bacillati</taxon>
        <taxon>Bacillota</taxon>
        <taxon>Bacilli</taxon>
        <taxon>Bacillales</taxon>
        <taxon>Bacillaceae</taxon>
        <taxon>Sediminibacillus</taxon>
    </lineage>
</organism>
<sequence length="37" mass="4369">MAKTKRSYKQKSPEKVKEEIHRLTEGVEESITNRCFS</sequence>
<evidence type="ECO:0000313" key="2">
    <source>
        <dbReference type="Proteomes" id="UP000198694"/>
    </source>
</evidence>
<name>A0A1G9BF68_9BACI</name>
<accession>A0A1G9BF68</accession>
<dbReference type="EMBL" id="FNFL01000005">
    <property type="protein sequence ID" value="SDK38121.1"/>
    <property type="molecule type" value="Genomic_DNA"/>
</dbReference>
<evidence type="ECO:0000313" key="1">
    <source>
        <dbReference type="EMBL" id="SDK38121.1"/>
    </source>
</evidence>
<proteinExistence type="predicted"/>
<gene>
    <name evidence="1" type="ORF">SAMN05216243_2990</name>
</gene>
<dbReference type="AlphaFoldDB" id="A0A1G9BF68"/>
<dbReference type="Proteomes" id="UP000198694">
    <property type="component" value="Unassembled WGS sequence"/>
</dbReference>
<protein>
    <submittedName>
        <fullName evidence="1">Uncharacterized protein</fullName>
    </submittedName>
</protein>